<comment type="caution">
    <text evidence="2">The sequence shown here is derived from an EMBL/GenBank/DDBJ whole genome shotgun (WGS) entry which is preliminary data.</text>
</comment>
<evidence type="ECO:0000256" key="1">
    <source>
        <dbReference type="SAM" id="Phobius"/>
    </source>
</evidence>
<dbReference type="Proteomes" id="UP000177376">
    <property type="component" value="Unassembled WGS sequence"/>
</dbReference>
<gene>
    <name evidence="2" type="ORF">A3A02_02585</name>
</gene>
<feature type="transmembrane region" description="Helical" evidence="1">
    <location>
        <begin position="37"/>
        <end position="58"/>
    </location>
</feature>
<accession>A0A1G1YK38</accession>
<evidence type="ECO:0000313" key="2">
    <source>
        <dbReference type="EMBL" id="OGY52703.1"/>
    </source>
</evidence>
<keyword evidence="1" id="KW-0472">Membrane</keyword>
<organism evidence="2 3">
    <name type="scientific">Candidatus Buchananbacteria bacterium RIFCSPLOWO2_01_FULL_39_33</name>
    <dbReference type="NCBI Taxonomy" id="1797543"/>
    <lineage>
        <taxon>Bacteria</taxon>
        <taxon>Candidatus Buchananiibacteriota</taxon>
    </lineage>
</organism>
<name>A0A1G1YK38_9BACT</name>
<dbReference type="EMBL" id="MHIM01000012">
    <property type="protein sequence ID" value="OGY52703.1"/>
    <property type="molecule type" value="Genomic_DNA"/>
</dbReference>
<keyword evidence="1" id="KW-1133">Transmembrane helix</keyword>
<proteinExistence type="predicted"/>
<sequence>MEGDKLFLYKTYRLANTIHDPADKKLLKGKIPVETKIILFIIPMLVVPAELWILFLTFNL</sequence>
<keyword evidence="1" id="KW-0812">Transmembrane</keyword>
<dbReference type="AlphaFoldDB" id="A0A1G1YK38"/>
<protein>
    <submittedName>
        <fullName evidence="2">Uncharacterized protein</fullName>
    </submittedName>
</protein>
<evidence type="ECO:0000313" key="3">
    <source>
        <dbReference type="Proteomes" id="UP000177376"/>
    </source>
</evidence>
<reference evidence="2 3" key="1">
    <citation type="journal article" date="2016" name="Nat. Commun.">
        <title>Thousands of microbial genomes shed light on interconnected biogeochemical processes in an aquifer system.</title>
        <authorList>
            <person name="Anantharaman K."/>
            <person name="Brown C.T."/>
            <person name="Hug L.A."/>
            <person name="Sharon I."/>
            <person name="Castelle C.J."/>
            <person name="Probst A.J."/>
            <person name="Thomas B.C."/>
            <person name="Singh A."/>
            <person name="Wilkins M.J."/>
            <person name="Karaoz U."/>
            <person name="Brodie E.L."/>
            <person name="Williams K.H."/>
            <person name="Hubbard S.S."/>
            <person name="Banfield J.F."/>
        </authorList>
    </citation>
    <scope>NUCLEOTIDE SEQUENCE [LARGE SCALE GENOMIC DNA]</scope>
</reference>